<dbReference type="SUPFAM" id="SSF89550">
    <property type="entry name" value="PHP domain-like"/>
    <property type="match status" value="1"/>
</dbReference>
<comment type="catalytic activity">
    <reaction evidence="5">
        <text>O-phospho-L-tyrosyl-[protein] + H2O = L-tyrosyl-[protein] + phosphate</text>
        <dbReference type="Rhea" id="RHEA:10684"/>
        <dbReference type="Rhea" id="RHEA-COMP:10136"/>
        <dbReference type="Rhea" id="RHEA-COMP:20101"/>
        <dbReference type="ChEBI" id="CHEBI:15377"/>
        <dbReference type="ChEBI" id="CHEBI:43474"/>
        <dbReference type="ChEBI" id="CHEBI:46858"/>
        <dbReference type="ChEBI" id="CHEBI:61978"/>
        <dbReference type="EC" id="3.1.3.48"/>
    </reaction>
</comment>
<name>A0A1V1I3A5_9FIRM</name>
<dbReference type="PANTHER" id="PTHR39181:SF1">
    <property type="entry name" value="TYROSINE-PROTEIN PHOSPHATASE YWQE"/>
    <property type="match status" value="1"/>
</dbReference>
<protein>
    <recommendedName>
        <fullName evidence="2">protein-tyrosine-phosphatase</fullName>
        <ecNumber evidence="2">3.1.3.48</ecNumber>
    </recommendedName>
</protein>
<reference evidence="6 7" key="1">
    <citation type="submission" date="2014-04" db="EMBL/GenBank/DDBJ databases">
        <authorList>
            <person name="Hornung B.V."/>
        </authorList>
    </citation>
    <scope>NUCLEOTIDE SEQUENCE [LARGE SCALE GENOMIC DNA]</scope>
    <source>
        <strain evidence="6 7">CRIB</strain>
    </source>
</reference>
<keyword evidence="3" id="KW-0378">Hydrolase</keyword>
<dbReference type="InterPro" id="IPR016667">
    <property type="entry name" value="Caps_polysacc_synth_CpsB/CapC"/>
</dbReference>
<organism evidence="6 7">
    <name type="scientific">Romboutsia ilealis</name>
    <dbReference type="NCBI Taxonomy" id="1115758"/>
    <lineage>
        <taxon>Bacteria</taxon>
        <taxon>Bacillati</taxon>
        <taxon>Bacillota</taxon>
        <taxon>Clostridia</taxon>
        <taxon>Peptostreptococcales</taxon>
        <taxon>Peptostreptococcaceae</taxon>
        <taxon>Romboutsia</taxon>
    </lineage>
</organism>
<dbReference type="AlphaFoldDB" id="A0A1V1I3A5"/>
<evidence type="ECO:0000256" key="2">
    <source>
        <dbReference type="ARBA" id="ARBA00013064"/>
    </source>
</evidence>
<dbReference type="KEGG" id="ril:CRIB_2008"/>
<dbReference type="Pfam" id="PF19567">
    <property type="entry name" value="CpsB_CapC"/>
    <property type="match status" value="1"/>
</dbReference>
<dbReference type="EMBL" id="LN555523">
    <property type="protein sequence ID" value="CED94613.1"/>
    <property type="molecule type" value="Genomic_DNA"/>
</dbReference>
<accession>A0A1V1I3A5</accession>
<dbReference type="Proteomes" id="UP000245622">
    <property type="component" value="Chromosome 1"/>
</dbReference>
<dbReference type="EC" id="3.1.3.48" evidence="2"/>
<dbReference type="PIRSF" id="PIRSF016557">
    <property type="entry name" value="Caps_synth_CpsB"/>
    <property type="match status" value="1"/>
</dbReference>
<evidence type="ECO:0000313" key="6">
    <source>
        <dbReference type="EMBL" id="CED94613.1"/>
    </source>
</evidence>
<dbReference type="GO" id="GO:0004725">
    <property type="term" value="F:protein tyrosine phosphatase activity"/>
    <property type="evidence" value="ECO:0007669"/>
    <property type="project" value="UniProtKB-EC"/>
</dbReference>
<evidence type="ECO:0000313" key="7">
    <source>
        <dbReference type="Proteomes" id="UP000245622"/>
    </source>
</evidence>
<evidence type="ECO:0000256" key="1">
    <source>
        <dbReference type="ARBA" id="ARBA00005750"/>
    </source>
</evidence>
<evidence type="ECO:0000256" key="3">
    <source>
        <dbReference type="ARBA" id="ARBA00022801"/>
    </source>
</evidence>
<evidence type="ECO:0000256" key="5">
    <source>
        <dbReference type="ARBA" id="ARBA00051722"/>
    </source>
</evidence>
<dbReference type="GeneID" id="82206033"/>
<dbReference type="RefSeq" id="WP_180702117.1">
    <property type="nucleotide sequence ID" value="NZ_CAJUCR010000007.1"/>
</dbReference>
<keyword evidence="4" id="KW-0904">Protein phosphatase</keyword>
<dbReference type="PANTHER" id="PTHR39181">
    <property type="entry name" value="TYROSINE-PROTEIN PHOSPHATASE YWQE"/>
    <property type="match status" value="1"/>
</dbReference>
<proteinExistence type="inferred from homology"/>
<comment type="similarity">
    <text evidence="1">Belongs to the metallo-dependent hydrolases superfamily. CpsB/CapC family.</text>
</comment>
<evidence type="ECO:0000256" key="4">
    <source>
        <dbReference type="ARBA" id="ARBA00022912"/>
    </source>
</evidence>
<dbReference type="Gene3D" id="3.20.20.140">
    <property type="entry name" value="Metal-dependent hydrolases"/>
    <property type="match status" value="1"/>
</dbReference>
<sequence length="259" mass="30413">MIDIHCHIVPNIDDGAKSLDDALEMAKIAYGEGIRKIVNTSHYHPNFEYKKGEELFENIKEFNNILKLNNIDIEVFIGNELYYSEDIIDIIEQKEFYTLNNSKYLLIEFPPIRFPKNIVDIIYEIKIRGYVPILAHVERYKEVQENVNIIYDCINEGALIQVNSSSIIGKNGKDAERVSKILLDNNMIHFIATDAHSSTRRRPIIRETYDYIVRKYGEQKAEMLFTQNPYKVIEDKEISIEYPVKYEKSKGFFKKLFKK</sequence>
<dbReference type="InterPro" id="IPR016195">
    <property type="entry name" value="Pol/histidinol_Pase-like"/>
</dbReference>
<keyword evidence="7" id="KW-1185">Reference proteome</keyword>
<dbReference type="GO" id="GO:0030145">
    <property type="term" value="F:manganese ion binding"/>
    <property type="evidence" value="ECO:0007669"/>
    <property type="project" value="InterPro"/>
</dbReference>
<gene>
    <name evidence="6" type="ORF">CRIB_2008</name>
</gene>